<comment type="caution">
    <text evidence="1">The sequence shown here is derived from an EMBL/GenBank/DDBJ whole genome shotgun (WGS) entry which is preliminary data.</text>
</comment>
<organism evidence="1 2">
    <name type="scientific">Bifidobacterium bombi DSM 19703</name>
    <dbReference type="NCBI Taxonomy" id="1341695"/>
    <lineage>
        <taxon>Bacteria</taxon>
        <taxon>Bacillati</taxon>
        <taxon>Actinomycetota</taxon>
        <taxon>Actinomycetes</taxon>
        <taxon>Bifidobacteriales</taxon>
        <taxon>Bifidobacteriaceae</taxon>
        <taxon>Bifidobacterium</taxon>
    </lineage>
</organism>
<dbReference type="STRING" id="1341695.BBOMB_0898"/>
<keyword evidence="2" id="KW-1185">Reference proteome</keyword>
<evidence type="ECO:0000313" key="1">
    <source>
        <dbReference type="EMBL" id="KFF31524.1"/>
    </source>
</evidence>
<reference evidence="1 2" key="1">
    <citation type="journal article" date="2014" name="Appl. Environ. Microbiol.">
        <title>Genomic encyclopedia of type strains of the genus Bifidobacterium.</title>
        <authorList>
            <person name="Milani C."/>
            <person name="Lugli G.A."/>
            <person name="Duranti S."/>
            <person name="Turroni F."/>
            <person name="Bottacini F."/>
            <person name="Mangifesta M."/>
            <person name="Sanchez B."/>
            <person name="Viappiani A."/>
            <person name="Mancabelli L."/>
            <person name="Taminiau B."/>
            <person name="Delcenserie V."/>
            <person name="Barrangou R."/>
            <person name="Margolles A."/>
            <person name="van Sinderen D."/>
            <person name="Ventura M."/>
        </authorList>
    </citation>
    <scope>NUCLEOTIDE SEQUENCE [LARGE SCALE GENOMIC DNA]</scope>
    <source>
        <strain evidence="1 2">DSM 19703</strain>
    </source>
</reference>
<name>A0A080N6D7_9BIFI</name>
<dbReference type="Proteomes" id="UP000028730">
    <property type="component" value="Unassembled WGS sequence"/>
</dbReference>
<sequence>MWVWLCGFCLLVALLTGPHKDPLRPCLYGFVQVEPSVLVEGHPWLRVKWRSGRFQMVVHFSGFRWLRMCCFRRSAFAFARAHGFAVSWPLHVPFIRPCTCGLRRSQTVSDGLLRMMTFFSRMVMRLISSGWLSTRRKVCPAMQNWSWFIDGERATRCETRHVHRSNGRCAKNGLKRKNRPKRQ</sequence>
<dbReference type="AlphaFoldDB" id="A0A080N6D7"/>
<dbReference type="EMBL" id="ATLK01000001">
    <property type="protein sequence ID" value="KFF31524.1"/>
    <property type="molecule type" value="Genomic_DNA"/>
</dbReference>
<gene>
    <name evidence="1" type="ORF">BBOMB_0898</name>
</gene>
<evidence type="ECO:0000313" key="2">
    <source>
        <dbReference type="Proteomes" id="UP000028730"/>
    </source>
</evidence>
<proteinExistence type="predicted"/>
<protein>
    <submittedName>
        <fullName evidence="1">Uncharacterized protein</fullName>
    </submittedName>
</protein>
<accession>A0A080N6D7</accession>